<keyword evidence="2" id="KW-1185">Reference proteome</keyword>
<dbReference type="AlphaFoldDB" id="A0A545UWT0"/>
<comment type="caution">
    <text evidence="1">The sequence shown here is derived from an EMBL/GenBank/DDBJ whole genome shotgun (WGS) entry which is preliminary data.</text>
</comment>
<proteinExistence type="predicted"/>
<name>A0A545UWT0_9HYPO</name>
<organism evidence="1 2">
    <name type="scientific">Cordyceps javanica</name>
    <dbReference type="NCBI Taxonomy" id="43265"/>
    <lineage>
        <taxon>Eukaryota</taxon>
        <taxon>Fungi</taxon>
        <taxon>Dikarya</taxon>
        <taxon>Ascomycota</taxon>
        <taxon>Pezizomycotina</taxon>
        <taxon>Sordariomycetes</taxon>
        <taxon>Hypocreomycetidae</taxon>
        <taxon>Hypocreales</taxon>
        <taxon>Cordycipitaceae</taxon>
        <taxon>Cordyceps</taxon>
    </lineage>
</organism>
<accession>A0A545UWT0</accession>
<dbReference type="Proteomes" id="UP000315783">
    <property type="component" value="Unassembled WGS sequence"/>
</dbReference>
<sequence>MEAPRCPFKWVVVALTMHEERINLQLGRVDSSQRCYSPHVSYSRTSLWGTPPMAASASEAAREAGPGQIWKLFGHQRAAEHEKKNVLMMYREECISREIA</sequence>
<gene>
    <name evidence="1" type="ORF">IF1G_07649</name>
</gene>
<evidence type="ECO:0000313" key="2">
    <source>
        <dbReference type="Proteomes" id="UP000315783"/>
    </source>
</evidence>
<dbReference type="EMBL" id="SPUK01000011">
    <property type="protein sequence ID" value="TQV93917.1"/>
    <property type="molecule type" value="Genomic_DNA"/>
</dbReference>
<protein>
    <submittedName>
        <fullName evidence="1">Uncharacterized protein</fullName>
    </submittedName>
</protein>
<evidence type="ECO:0000313" key="1">
    <source>
        <dbReference type="EMBL" id="TQV93917.1"/>
    </source>
</evidence>
<reference evidence="1 2" key="1">
    <citation type="journal article" date="2019" name="Appl. Microbiol. Biotechnol.">
        <title>Genome sequence of Isaria javanica and comparative genome analysis insights into family S53 peptidase evolution in fungal entomopathogens.</title>
        <authorList>
            <person name="Lin R."/>
            <person name="Zhang X."/>
            <person name="Xin B."/>
            <person name="Zou M."/>
            <person name="Gao Y."/>
            <person name="Qin F."/>
            <person name="Hu Q."/>
            <person name="Xie B."/>
            <person name="Cheng X."/>
        </authorList>
    </citation>
    <scope>NUCLEOTIDE SEQUENCE [LARGE SCALE GENOMIC DNA]</scope>
    <source>
        <strain evidence="1 2">IJ1G</strain>
    </source>
</reference>